<organism evidence="1 2">
    <name type="scientific">Rattus norvegicus</name>
    <name type="common">Rat</name>
    <dbReference type="NCBI Taxonomy" id="10116"/>
    <lineage>
        <taxon>Eukaryota</taxon>
        <taxon>Metazoa</taxon>
        <taxon>Chordata</taxon>
        <taxon>Craniata</taxon>
        <taxon>Vertebrata</taxon>
        <taxon>Euteleostomi</taxon>
        <taxon>Mammalia</taxon>
        <taxon>Eutheria</taxon>
        <taxon>Euarchontoglires</taxon>
        <taxon>Glires</taxon>
        <taxon>Rodentia</taxon>
        <taxon>Myomorpha</taxon>
        <taxon>Muroidea</taxon>
        <taxon>Muridae</taxon>
        <taxon>Murinae</taxon>
        <taxon>Rattus</taxon>
    </lineage>
</organism>
<reference evidence="2" key="1">
    <citation type="submission" date="2005-09" db="EMBL/GenBank/DDBJ databases">
        <authorList>
            <person name="Mural R.J."/>
            <person name="Li P.W."/>
            <person name="Adams M.D."/>
            <person name="Amanatides P.G."/>
            <person name="Baden-Tillson H."/>
            <person name="Barnstead M."/>
            <person name="Chin S.H."/>
            <person name="Dew I."/>
            <person name="Evans C.A."/>
            <person name="Ferriera S."/>
            <person name="Flanigan M."/>
            <person name="Fosler C."/>
            <person name="Glodek A."/>
            <person name="Gu Z."/>
            <person name="Holt R.A."/>
            <person name="Jennings D."/>
            <person name="Kraft C.L."/>
            <person name="Lu F."/>
            <person name="Nguyen T."/>
            <person name="Nusskern D.R."/>
            <person name="Pfannkoch C.M."/>
            <person name="Sitter C."/>
            <person name="Sutton G.G."/>
            <person name="Venter J.C."/>
            <person name="Wang Z."/>
            <person name="Woodage T."/>
            <person name="Zheng X.H."/>
            <person name="Zhong F."/>
        </authorList>
    </citation>
    <scope>NUCLEOTIDE SEQUENCE [LARGE SCALE GENOMIC DNA]</scope>
    <source>
        <strain>BN</strain>
        <strain evidence="2">Sprague-Dawley</strain>
    </source>
</reference>
<gene>
    <name evidence="1" type="ORF">rCG_52870</name>
</gene>
<name>A6IR37_RAT</name>
<dbReference type="EMBL" id="CH473967">
    <property type="protein sequence ID" value="EDM11190.1"/>
    <property type="molecule type" value="Genomic_DNA"/>
</dbReference>
<sequence>MNVIELFPLLRKTEVFTRSHPELAPCHSRPWTPHNYQSFIVFFHYLKIFHFDKKI</sequence>
<dbReference type="AlphaFoldDB" id="A6IR37"/>
<evidence type="ECO:0000313" key="2">
    <source>
        <dbReference type="Proteomes" id="UP000234681"/>
    </source>
</evidence>
<accession>A6IR37</accession>
<evidence type="ECO:0000313" key="1">
    <source>
        <dbReference type="EMBL" id="EDM11190.1"/>
    </source>
</evidence>
<dbReference type="Proteomes" id="UP000234681">
    <property type="component" value="Chromosome 11"/>
</dbReference>
<proteinExistence type="predicted"/>
<protein>
    <submittedName>
        <fullName evidence="1">RCG52870</fullName>
    </submittedName>
</protein>